<accession>A0ABR4QKB9</accession>
<protein>
    <submittedName>
        <fullName evidence="1">Uncharacterized protein</fullName>
    </submittedName>
</protein>
<evidence type="ECO:0000313" key="2">
    <source>
        <dbReference type="Proteomes" id="UP001651158"/>
    </source>
</evidence>
<name>A0ABR4QKB9_9CEST</name>
<evidence type="ECO:0000313" key="1">
    <source>
        <dbReference type="EMBL" id="KAL5109899.1"/>
    </source>
</evidence>
<proteinExistence type="predicted"/>
<sequence>MLPTGRCDPIVPKHVIQNDHILLKLKGIVCSGGRLERMPPASPYPRVTVGSLSTQSSRSAWSLKLNKSLACSLGVSLLLLPLTTIAISPKTVKTFRIKGGLEAKNLTMVEMNRDMMTV</sequence>
<gene>
    <name evidence="1" type="ORF">TcWFU_002087</name>
</gene>
<keyword evidence="2" id="KW-1185">Reference proteome</keyword>
<dbReference type="EMBL" id="JAKROA010000002">
    <property type="protein sequence ID" value="KAL5109899.1"/>
    <property type="molecule type" value="Genomic_DNA"/>
</dbReference>
<reference evidence="1 2" key="1">
    <citation type="journal article" date="2022" name="Front. Cell. Infect. Microbiol.">
        <title>The Genomes of Two Strains of Taenia crassiceps the Animal Model for the Study of Human Cysticercosis.</title>
        <authorList>
            <person name="Bobes R.J."/>
            <person name="Estrada K."/>
            <person name="Rios-Valencia D.G."/>
            <person name="Calderon-Gallegos A."/>
            <person name="de la Torre P."/>
            <person name="Carrero J.C."/>
            <person name="Sanchez-Flores A."/>
            <person name="Laclette J.P."/>
        </authorList>
    </citation>
    <scope>NUCLEOTIDE SEQUENCE [LARGE SCALE GENOMIC DNA]</scope>
    <source>
        <strain evidence="1">WFUcys</strain>
    </source>
</reference>
<comment type="caution">
    <text evidence="1">The sequence shown here is derived from an EMBL/GenBank/DDBJ whole genome shotgun (WGS) entry which is preliminary data.</text>
</comment>
<dbReference type="Proteomes" id="UP001651158">
    <property type="component" value="Unassembled WGS sequence"/>
</dbReference>
<organism evidence="1 2">
    <name type="scientific">Taenia crassiceps</name>
    <dbReference type="NCBI Taxonomy" id="6207"/>
    <lineage>
        <taxon>Eukaryota</taxon>
        <taxon>Metazoa</taxon>
        <taxon>Spiralia</taxon>
        <taxon>Lophotrochozoa</taxon>
        <taxon>Platyhelminthes</taxon>
        <taxon>Cestoda</taxon>
        <taxon>Eucestoda</taxon>
        <taxon>Cyclophyllidea</taxon>
        <taxon>Taeniidae</taxon>
        <taxon>Taenia</taxon>
    </lineage>
</organism>